<gene>
    <name evidence="4" type="ORF">SAMN04488023_11474</name>
</gene>
<organism evidence="4 5">
    <name type="scientific">Pedobacter rhizosphaerae</name>
    <dbReference type="NCBI Taxonomy" id="390241"/>
    <lineage>
        <taxon>Bacteria</taxon>
        <taxon>Pseudomonadati</taxon>
        <taxon>Bacteroidota</taxon>
        <taxon>Sphingobacteriia</taxon>
        <taxon>Sphingobacteriales</taxon>
        <taxon>Sphingobacteriaceae</taxon>
        <taxon>Pedobacter</taxon>
    </lineage>
</organism>
<dbReference type="InterPro" id="IPR001375">
    <property type="entry name" value="Peptidase_S9_cat"/>
</dbReference>
<dbReference type="Proteomes" id="UP000199572">
    <property type="component" value="Unassembled WGS sequence"/>
</dbReference>
<dbReference type="RefSeq" id="WP_090884895.1">
    <property type="nucleotide sequence ID" value="NZ_FOGG01000014.1"/>
</dbReference>
<dbReference type="InterPro" id="IPR029058">
    <property type="entry name" value="AB_hydrolase_fold"/>
</dbReference>
<evidence type="ECO:0000313" key="5">
    <source>
        <dbReference type="Proteomes" id="UP000199572"/>
    </source>
</evidence>
<evidence type="ECO:0000259" key="3">
    <source>
        <dbReference type="Pfam" id="PF00326"/>
    </source>
</evidence>
<keyword evidence="5" id="KW-1185">Reference proteome</keyword>
<keyword evidence="2" id="KW-0732">Signal</keyword>
<dbReference type="EMBL" id="FOGG01000014">
    <property type="protein sequence ID" value="SER70983.1"/>
    <property type="molecule type" value="Genomic_DNA"/>
</dbReference>
<reference evidence="4 5" key="1">
    <citation type="submission" date="2016-10" db="EMBL/GenBank/DDBJ databases">
        <authorList>
            <person name="de Groot N.N."/>
        </authorList>
    </citation>
    <scope>NUCLEOTIDE SEQUENCE [LARGE SCALE GENOMIC DNA]</scope>
    <source>
        <strain evidence="4 5">DSM 18610</strain>
    </source>
</reference>
<dbReference type="OrthoDB" id="6388416at2"/>
<dbReference type="SUPFAM" id="SSF82171">
    <property type="entry name" value="DPP6 N-terminal domain-like"/>
    <property type="match status" value="1"/>
</dbReference>
<name>A0A1H9RG69_9SPHI</name>
<feature type="signal peptide" evidence="2">
    <location>
        <begin position="1"/>
        <end position="22"/>
    </location>
</feature>
<dbReference type="PANTHER" id="PTHR42776:SF28">
    <property type="entry name" value="GLUTAMYL ENDOPEPTIDASE, CHLOROPLASTIC-RELATED"/>
    <property type="match status" value="1"/>
</dbReference>
<proteinExistence type="predicted"/>
<dbReference type="GO" id="GO:0006508">
    <property type="term" value="P:proteolysis"/>
    <property type="evidence" value="ECO:0007669"/>
    <property type="project" value="InterPro"/>
</dbReference>
<evidence type="ECO:0000256" key="2">
    <source>
        <dbReference type="SAM" id="SignalP"/>
    </source>
</evidence>
<dbReference type="GO" id="GO:0004252">
    <property type="term" value="F:serine-type endopeptidase activity"/>
    <property type="evidence" value="ECO:0007669"/>
    <property type="project" value="TreeGrafter"/>
</dbReference>
<feature type="domain" description="Peptidase S9 prolyl oligopeptidase catalytic" evidence="3">
    <location>
        <begin position="649"/>
        <end position="803"/>
    </location>
</feature>
<dbReference type="Gene3D" id="3.40.50.1820">
    <property type="entry name" value="alpha/beta hydrolase"/>
    <property type="match status" value="1"/>
</dbReference>
<dbReference type="STRING" id="390241.SAMN04488023_11474"/>
<dbReference type="SUPFAM" id="SSF53474">
    <property type="entry name" value="alpha/beta-Hydrolases"/>
    <property type="match status" value="1"/>
</dbReference>
<protein>
    <submittedName>
        <fullName evidence="4">Prolyl oligopeptidase family protein</fullName>
    </submittedName>
</protein>
<feature type="chain" id="PRO_5011738175" evidence="2">
    <location>
        <begin position="23"/>
        <end position="805"/>
    </location>
</feature>
<dbReference type="AlphaFoldDB" id="A0A1H9RG69"/>
<keyword evidence="1" id="KW-0378">Hydrolase</keyword>
<evidence type="ECO:0000256" key="1">
    <source>
        <dbReference type="ARBA" id="ARBA00022801"/>
    </source>
</evidence>
<sequence length="805" mass="89456">MIKRLHLYFLIAGSFMALHAKAQDAISYQTPPKEIADLLLAKPTPGVSINGKAEWILFSERNSYPSVEELAMPEYRIAGLRLNPNNYSPSRQNFINNFSLKNIKSDQTFPVTGLPAPLYAGNMLWNPAENKIAFTNTTQKGVDLYVIDIATKKATKINKAYLNVVLGSGITWLNDNTIIYRTATKPASAAPTKPLMPKGPTIQQNLGKAAPSATYQDLIKSPFDEQLFEFFGTSQLVKNTNGVETPIGKPAIYANVNLSPDKNYMMIETIRKPFSYLVSAGGFPSTVSITDLTGKTVKVIAELPSAEGTPSGYDNTQNIARGFDWRDDEAATVIWAKPLDSGLIKKNVPFHDAVYALSAPFTGSEKELFKTQTRYRGVQWGNATLALVMEGLRSKQTNKVSIYNPTTGNIEELYTRNQTDAYGNPGTPVTTKNKFGRQVVHLVDNGTKILMNNPVGSSEKGDLPFLAKFDLASKKNEIIWRSAEGTYEFVSDVIDADKLILLTRKESQKLVPNYYIKNLILRVADRPVTNFSNPYPSLDGITKEKISYKRADGVDLTGDLYLPKGYNKEKDGPLPTLIWAYPREFNSAADAAQIRGSKDKFTAISWGSPIYWVTRGYAILDNAEMPIVAKDGKKPNDTFVEQLKLNAEAAINKLADLGVGDKKRMAVGGHSYGAFMTANLLAHTDLFAAGIARSGAYNRTLTPFGFQNEERTYWQVPQLYYEMSPFSYADKIKTPILLIHGDSDDNPGTFPINSERLFNAIKGAGGTTRFVFLPYEAHGYRGKENILHTLWEEDQWLEKYVKNKK</sequence>
<dbReference type="PANTHER" id="PTHR42776">
    <property type="entry name" value="SERINE PEPTIDASE S9 FAMILY MEMBER"/>
    <property type="match status" value="1"/>
</dbReference>
<accession>A0A1H9RG69</accession>
<evidence type="ECO:0000313" key="4">
    <source>
        <dbReference type="EMBL" id="SER70983.1"/>
    </source>
</evidence>
<dbReference type="Pfam" id="PF00326">
    <property type="entry name" value="Peptidase_S9"/>
    <property type="match status" value="1"/>
</dbReference>